<dbReference type="AlphaFoldDB" id="A0AA38HIH9"/>
<evidence type="ECO:0000256" key="5">
    <source>
        <dbReference type="ARBA" id="ARBA00022737"/>
    </source>
</evidence>
<dbReference type="SUPFAM" id="SSF50978">
    <property type="entry name" value="WD40 repeat-like"/>
    <property type="match status" value="1"/>
</dbReference>
<dbReference type="InterPro" id="IPR044633">
    <property type="entry name" value="CstF1-like"/>
</dbReference>
<dbReference type="InterPro" id="IPR038184">
    <property type="entry name" value="CSTF1_dimer_sf"/>
</dbReference>
<dbReference type="Pfam" id="PF16755">
    <property type="entry name" value="Beta-prop_NUP159_NUP214"/>
    <property type="match status" value="1"/>
</dbReference>
<dbReference type="PRINTS" id="PR00320">
    <property type="entry name" value="GPROTEINBRPT"/>
</dbReference>
<dbReference type="InterPro" id="IPR001680">
    <property type="entry name" value="WD40_rpt"/>
</dbReference>
<comment type="subcellular location">
    <subcellularLocation>
        <location evidence="1">Nucleus</location>
    </subcellularLocation>
</comment>
<name>A0AA38HIH9_9CUCU</name>
<evidence type="ECO:0000313" key="12">
    <source>
        <dbReference type="Proteomes" id="UP001168821"/>
    </source>
</evidence>
<dbReference type="GO" id="GO:0031124">
    <property type="term" value="P:mRNA 3'-end processing"/>
    <property type="evidence" value="ECO:0007669"/>
    <property type="project" value="InterPro"/>
</dbReference>
<dbReference type="PANTHER" id="PTHR44133:SF2">
    <property type="entry name" value="CLEAVAGE STIMULATION FACTOR SUBUNIT 1"/>
    <property type="match status" value="1"/>
</dbReference>
<dbReference type="InterPro" id="IPR032028">
    <property type="entry name" value="CSTF1_dimer"/>
</dbReference>
<evidence type="ECO:0000256" key="8">
    <source>
        <dbReference type="PROSITE-ProRule" id="PRU00221"/>
    </source>
</evidence>
<feature type="repeat" description="WD" evidence="8">
    <location>
        <begin position="267"/>
        <end position="308"/>
    </location>
</feature>
<feature type="repeat" description="WD" evidence="8">
    <location>
        <begin position="176"/>
        <end position="217"/>
    </location>
</feature>
<evidence type="ECO:0000256" key="6">
    <source>
        <dbReference type="ARBA" id="ARBA00023242"/>
    </source>
</evidence>
<keyword evidence="5" id="KW-0677">Repeat</keyword>
<dbReference type="Gene3D" id="2.130.10.10">
    <property type="entry name" value="YVTN repeat-like/Quinoprotein amine dehydrogenase"/>
    <property type="match status" value="2"/>
</dbReference>
<dbReference type="PROSITE" id="PS50082">
    <property type="entry name" value="WD_REPEATS_2"/>
    <property type="match status" value="3"/>
</dbReference>
<dbReference type="Gene3D" id="1.20.960.50">
    <property type="entry name" value="Cleavage stimulation factor subunit 1, dimerisation domain"/>
    <property type="match status" value="1"/>
</dbReference>
<keyword evidence="3 8" id="KW-0853">WD repeat</keyword>
<evidence type="ECO:0000256" key="3">
    <source>
        <dbReference type="ARBA" id="ARBA00022574"/>
    </source>
</evidence>
<keyword evidence="4" id="KW-0507">mRNA processing</keyword>
<dbReference type="EMBL" id="JALNTZ010002486">
    <property type="protein sequence ID" value="KAJ3617121.1"/>
    <property type="molecule type" value="Genomic_DNA"/>
</dbReference>
<dbReference type="Pfam" id="PF16699">
    <property type="entry name" value="CSTF1_dimer"/>
    <property type="match status" value="1"/>
</dbReference>
<evidence type="ECO:0000256" key="1">
    <source>
        <dbReference type="ARBA" id="ARBA00004123"/>
    </source>
</evidence>
<evidence type="ECO:0000259" key="10">
    <source>
        <dbReference type="Pfam" id="PF16755"/>
    </source>
</evidence>
<accession>A0AA38HIH9</accession>
<sequence>MSAPRFAGVPRRVHEDLYKLIIGQLRLDGHEPVAQMLQHATGLIAYPSQVLLLLILTGKSLVSPSLSKEIQKLQAYNQIEDDEKLDFEVEAGKEVYLPTYTPFCPIFNIKGPKTKSSYKPIFFTSHKGPCYTAVFSHDGKYAATGSADTSVKLLDVEMMVAKRETKETANPCRHTLKEHKQPVTTVAFDFSDTKLVTGSQDGTIKFFDLSKLGRARQRSVCTISDSHVIHSIDYHPSSQYLLVGTSNPVVRLYDVATQTCFASANELEYHSASVNHVAFSCDGKVYASASSDGSIKLWDGVSSRCVATFSEAHGQSSVCFTTLPCNGRVLYLLSCGRDNIIRLWDLAMGCLCDATLALYIKVSGRQGKSLLRMREGATLSMD</sequence>
<dbReference type="PROSITE" id="PS50294">
    <property type="entry name" value="WD_REPEATS_REGION"/>
    <property type="match status" value="2"/>
</dbReference>
<dbReference type="PANTHER" id="PTHR44133">
    <property type="entry name" value="CLEAVAGE STIMULATION FACTOR SUBUNIT 1"/>
    <property type="match status" value="1"/>
</dbReference>
<dbReference type="InterPro" id="IPR015943">
    <property type="entry name" value="WD40/YVTN_repeat-like_dom_sf"/>
</dbReference>
<dbReference type="GO" id="GO:0005848">
    <property type="term" value="C:mRNA cleavage stimulating factor complex"/>
    <property type="evidence" value="ECO:0007669"/>
    <property type="project" value="InterPro"/>
</dbReference>
<organism evidence="11 12">
    <name type="scientific">Zophobas morio</name>
    <dbReference type="NCBI Taxonomy" id="2755281"/>
    <lineage>
        <taxon>Eukaryota</taxon>
        <taxon>Metazoa</taxon>
        <taxon>Ecdysozoa</taxon>
        <taxon>Arthropoda</taxon>
        <taxon>Hexapoda</taxon>
        <taxon>Insecta</taxon>
        <taxon>Pterygota</taxon>
        <taxon>Neoptera</taxon>
        <taxon>Endopterygota</taxon>
        <taxon>Coleoptera</taxon>
        <taxon>Polyphaga</taxon>
        <taxon>Cucujiformia</taxon>
        <taxon>Tenebrionidae</taxon>
        <taxon>Zophobas</taxon>
    </lineage>
</organism>
<reference evidence="11" key="1">
    <citation type="journal article" date="2023" name="G3 (Bethesda)">
        <title>Whole genome assemblies of Zophobas morio and Tenebrio molitor.</title>
        <authorList>
            <person name="Kaur S."/>
            <person name="Stinson S.A."/>
            <person name="diCenzo G.C."/>
        </authorList>
    </citation>
    <scope>NUCLEOTIDE SEQUENCE</scope>
    <source>
        <strain evidence="11">QUZm001</strain>
    </source>
</reference>
<keyword evidence="2" id="KW-0813">Transport</keyword>
<evidence type="ECO:0000313" key="11">
    <source>
        <dbReference type="EMBL" id="KAJ3617121.1"/>
    </source>
</evidence>
<dbReference type="InterPro" id="IPR039462">
    <property type="entry name" value="Nup159/Nup146_N"/>
</dbReference>
<evidence type="ECO:0000259" key="9">
    <source>
        <dbReference type="Pfam" id="PF16699"/>
    </source>
</evidence>
<gene>
    <name evidence="11" type="ORF">Zmor_008877</name>
</gene>
<dbReference type="CDD" id="cd00200">
    <property type="entry name" value="WD40"/>
    <property type="match status" value="1"/>
</dbReference>
<dbReference type="InterPro" id="IPR020472">
    <property type="entry name" value="WD40_PAC1"/>
</dbReference>
<feature type="domain" description="Cleavage stimulation factor subunit 1 dimerisation" evidence="9">
    <location>
        <begin position="14"/>
        <end position="42"/>
    </location>
</feature>
<comment type="caution">
    <text evidence="11">The sequence shown here is derived from an EMBL/GenBank/DDBJ whole genome shotgun (WGS) entry which is preliminary data.</text>
</comment>
<feature type="domain" description="Nucleoporin Nup159/Nup146 N-terminal" evidence="10">
    <location>
        <begin position="133"/>
        <end position="309"/>
    </location>
</feature>
<protein>
    <recommendedName>
        <fullName evidence="7">Cleavage stimulation factor 50 kDa subunit</fullName>
    </recommendedName>
</protein>
<evidence type="ECO:0000256" key="7">
    <source>
        <dbReference type="ARBA" id="ARBA00029851"/>
    </source>
</evidence>
<keyword evidence="12" id="KW-1185">Reference proteome</keyword>
<dbReference type="SMART" id="SM00320">
    <property type="entry name" value="WD40"/>
    <property type="match status" value="5"/>
</dbReference>
<dbReference type="GO" id="GO:0003723">
    <property type="term" value="F:RNA binding"/>
    <property type="evidence" value="ECO:0007669"/>
    <property type="project" value="TreeGrafter"/>
</dbReference>
<dbReference type="Proteomes" id="UP001168821">
    <property type="component" value="Unassembled WGS sequence"/>
</dbReference>
<proteinExistence type="predicted"/>
<evidence type="ECO:0000256" key="2">
    <source>
        <dbReference type="ARBA" id="ARBA00022448"/>
    </source>
</evidence>
<keyword evidence="6" id="KW-0539">Nucleus</keyword>
<evidence type="ECO:0000256" key="4">
    <source>
        <dbReference type="ARBA" id="ARBA00022664"/>
    </source>
</evidence>
<dbReference type="InterPro" id="IPR036322">
    <property type="entry name" value="WD40_repeat_dom_sf"/>
</dbReference>
<feature type="repeat" description="WD" evidence="8">
    <location>
        <begin position="123"/>
        <end position="157"/>
    </location>
</feature>